<sequence length="71" mass="7525">MADGRRWRRKQEKKWVQGVSSIFGHGSWATGLERSGAPAAAWRSPALLAGDGGGGRRSTGVGEETTNGKKT</sequence>
<dbReference type="EMBL" id="JACGWJ010001551">
    <property type="protein sequence ID" value="KAL0281813.1"/>
    <property type="molecule type" value="Genomic_DNA"/>
</dbReference>
<comment type="caution">
    <text evidence="2">The sequence shown here is derived from an EMBL/GenBank/DDBJ whole genome shotgun (WGS) entry which is preliminary data.</text>
</comment>
<evidence type="ECO:0000313" key="2">
    <source>
        <dbReference type="EMBL" id="KAL0281813.1"/>
    </source>
</evidence>
<accession>A0AAW2IJN9</accession>
<evidence type="ECO:0000256" key="1">
    <source>
        <dbReference type="SAM" id="MobiDB-lite"/>
    </source>
</evidence>
<protein>
    <submittedName>
        <fullName evidence="2">Uncharacterized protein</fullName>
    </submittedName>
</protein>
<proteinExistence type="predicted"/>
<name>A0AAW2IJN9_SESRA</name>
<dbReference type="AlphaFoldDB" id="A0AAW2IJN9"/>
<gene>
    <name evidence="2" type="ORF">Sradi_7284700</name>
</gene>
<organism evidence="2">
    <name type="scientific">Sesamum radiatum</name>
    <name type="common">Black benniseed</name>
    <dbReference type="NCBI Taxonomy" id="300843"/>
    <lineage>
        <taxon>Eukaryota</taxon>
        <taxon>Viridiplantae</taxon>
        <taxon>Streptophyta</taxon>
        <taxon>Embryophyta</taxon>
        <taxon>Tracheophyta</taxon>
        <taxon>Spermatophyta</taxon>
        <taxon>Magnoliopsida</taxon>
        <taxon>eudicotyledons</taxon>
        <taxon>Gunneridae</taxon>
        <taxon>Pentapetalae</taxon>
        <taxon>asterids</taxon>
        <taxon>lamiids</taxon>
        <taxon>Lamiales</taxon>
        <taxon>Pedaliaceae</taxon>
        <taxon>Sesamum</taxon>
    </lineage>
</organism>
<reference evidence="2" key="2">
    <citation type="journal article" date="2024" name="Plant">
        <title>Genomic evolution and insights into agronomic trait innovations of Sesamum species.</title>
        <authorList>
            <person name="Miao H."/>
            <person name="Wang L."/>
            <person name="Qu L."/>
            <person name="Liu H."/>
            <person name="Sun Y."/>
            <person name="Le M."/>
            <person name="Wang Q."/>
            <person name="Wei S."/>
            <person name="Zheng Y."/>
            <person name="Lin W."/>
            <person name="Duan Y."/>
            <person name="Cao H."/>
            <person name="Xiong S."/>
            <person name="Wang X."/>
            <person name="Wei L."/>
            <person name="Li C."/>
            <person name="Ma Q."/>
            <person name="Ju M."/>
            <person name="Zhao R."/>
            <person name="Li G."/>
            <person name="Mu C."/>
            <person name="Tian Q."/>
            <person name="Mei H."/>
            <person name="Zhang T."/>
            <person name="Gao T."/>
            <person name="Zhang H."/>
        </authorList>
    </citation>
    <scope>NUCLEOTIDE SEQUENCE</scope>
    <source>
        <strain evidence="2">G02</strain>
    </source>
</reference>
<feature type="region of interest" description="Disordered" evidence="1">
    <location>
        <begin position="45"/>
        <end position="71"/>
    </location>
</feature>
<reference evidence="2" key="1">
    <citation type="submission" date="2020-06" db="EMBL/GenBank/DDBJ databases">
        <authorList>
            <person name="Li T."/>
            <person name="Hu X."/>
            <person name="Zhang T."/>
            <person name="Song X."/>
            <person name="Zhang H."/>
            <person name="Dai N."/>
            <person name="Sheng W."/>
            <person name="Hou X."/>
            <person name="Wei L."/>
        </authorList>
    </citation>
    <scope>NUCLEOTIDE SEQUENCE</scope>
    <source>
        <strain evidence="2">G02</strain>
        <tissue evidence="2">Leaf</tissue>
    </source>
</reference>